<accession>F3ND66</accession>
<dbReference type="EMBL" id="AEYX01000020">
    <property type="protein sequence ID" value="EGG48649.1"/>
    <property type="molecule type" value="Genomic_DNA"/>
</dbReference>
<dbReference type="Proteomes" id="UP000003022">
    <property type="component" value="Unassembled WGS sequence"/>
</dbReference>
<organism evidence="2 3">
    <name type="scientific">Streptomyces griseoaurantiacus M045</name>
    <dbReference type="NCBI Taxonomy" id="996637"/>
    <lineage>
        <taxon>Bacteria</taxon>
        <taxon>Bacillati</taxon>
        <taxon>Actinomycetota</taxon>
        <taxon>Actinomycetes</taxon>
        <taxon>Kitasatosporales</taxon>
        <taxon>Streptomycetaceae</taxon>
        <taxon>Streptomyces</taxon>
        <taxon>Streptomyces aurantiacus group</taxon>
    </lineage>
</organism>
<sequence>MCKGPASARASGLVRRTFPSLPRVRAGRPFVPSRARPGGWPPGARSGAAPGVPGPCAPHRRGPALRTPVRTPSHRAIRPRERPRVH</sequence>
<proteinExistence type="predicted"/>
<protein>
    <submittedName>
        <fullName evidence="2">Uncharacterized protein</fullName>
    </submittedName>
</protein>
<dbReference type="AlphaFoldDB" id="F3ND66"/>
<comment type="caution">
    <text evidence="2">The sequence shown here is derived from an EMBL/GenBank/DDBJ whole genome shotgun (WGS) entry which is preliminary data.</text>
</comment>
<evidence type="ECO:0000313" key="3">
    <source>
        <dbReference type="Proteomes" id="UP000003022"/>
    </source>
</evidence>
<evidence type="ECO:0000256" key="1">
    <source>
        <dbReference type="SAM" id="MobiDB-lite"/>
    </source>
</evidence>
<gene>
    <name evidence="2" type="ORF">SGM_1080</name>
</gene>
<dbReference type="STRING" id="996637.SGM_1080"/>
<keyword evidence="3" id="KW-1185">Reference proteome</keyword>
<evidence type="ECO:0000313" key="2">
    <source>
        <dbReference type="EMBL" id="EGG48649.1"/>
    </source>
</evidence>
<feature type="region of interest" description="Disordered" evidence="1">
    <location>
        <begin position="1"/>
        <end position="86"/>
    </location>
</feature>
<name>F3ND66_9ACTN</name>
<reference evidence="2 3" key="1">
    <citation type="journal article" date="2011" name="J. Bacteriol.">
        <title>Draft genome sequence of the marine bacterium Streptomyces griseoaurantiacus M045, which produces novel manumycin-type antibiotics with a pABA core component.</title>
        <authorList>
            <person name="Li F."/>
            <person name="Jiang P."/>
            <person name="Zheng H."/>
            <person name="Wang S."/>
            <person name="Zhao G."/>
            <person name="Qin S."/>
            <person name="Liu Z."/>
        </authorList>
    </citation>
    <scope>NUCLEOTIDE SEQUENCE [LARGE SCALE GENOMIC DNA]</scope>
    <source>
        <strain evidence="2 3">M045</strain>
    </source>
</reference>